<evidence type="ECO:0000256" key="5">
    <source>
        <dbReference type="RuleBase" id="RU000553"/>
    </source>
</evidence>
<dbReference type="InterPro" id="IPR020456">
    <property type="entry name" value="Acylphosphatase"/>
</dbReference>
<dbReference type="PROSITE" id="PS00151">
    <property type="entry name" value="ACYLPHOSPHATASE_2"/>
    <property type="match status" value="1"/>
</dbReference>
<feature type="active site" evidence="4">
    <location>
        <position position="22"/>
    </location>
</feature>
<comment type="catalytic activity">
    <reaction evidence="3 4 5">
        <text>an acyl phosphate + H2O = a carboxylate + phosphate + H(+)</text>
        <dbReference type="Rhea" id="RHEA:14965"/>
        <dbReference type="ChEBI" id="CHEBI:15377"/>
        <dbReference type="ChEBI" id="CHEBI:15378"/>
        <dbReference type="ChEBI" id="CHEBI:29067"/>
        <dbReference type="ChEBI" id="CHEBI:43474"/>
        <dbReference type="ChEBI" id="CHEBI:59918"/>
        <dbReference type="EC" id="3.6.1.7"/>
    </reaction>
</comment>
<dbReference type="EC" id="3.6.1.7" evidence="2 4"/>
<keyword evidence="4 5" id="KW-0378">Hydrolase</keyword>
<dbReference type="PROSITE" id="PS51160">
    <property type="entry name" value="ACYLPHOSPHATASE_3"/>
    <property type="match status" value="1"/>
</dbReference>
<dbReference type="GO" id="GO:0003998">
    <property type="term" value="F:acylphosphatase activity"/>
    <property type="evidence" value="ECO:0007669"/>
    <property type="project" value="UniProtKB-EC"/>
</dbReference>
<accession>A0A9J6PGK5</accession>
<protein>
    <recommendedName>
        <fullName evidence="2 4">Acylphosphatase</fullName>
        <ecNumber evidence="2 4">3.6.1.7</ecNumber>
    </recommendedName>
</protein>
<evidence type="ECO:0000259" key="7">
    <source>
        <dbReference type="PROSITE" id="PS51160"/>
    </source>
</evidence>
<comment type="caution">
    <text evidence="8">The sequence shown here is derived from an EMBL/GenBank/DDBJ whole genome shotgun (WGS) entry which is preliminary data.</text>
</comment>
<dbReference type="Pfam" id="PF00708">
    <property type="entry name" value="Acylphosphatase"/>
    <property type="match status" value="1"/>
</dbReference>
<evidence type="ECO:0000256" key="3">
    <source>
        <dbReference type="ARBA" id="ARBA00047645"/>
    </source>
</evidence>
<evidence type="ECO:0000256" key="6">
    <source>
        <dbReference type="RuleBase" id="RU004168"/>
    </source>
</evidence>
<evidence type="ECO:0000256" key="1">
    <source>
        <dbReference type="ARBA" id="ARBA00005614"/>
    </source>
</evidence>
<keyword evidence="9" id="KW-1185">Reference proteome</keyword>
<dbReference type="InterPro" id="IPR001792">
    <property type="entry name" value="Acylphosphatase-like_dom"/>
</dbReference>
<organism evidence="8 9">
    <name type="scientific">Futiania mangrovi</name>
    <dbReference type="NCBI Taxonomy" id="2959716"/>
    <lineage>
        <taxon>Bacteria</taxon>
        <taxon>Pseudomonadati</taxon>
        <taxon>Pseudomonadota</taxon>
        <taxon>Alphaproteobacteria</taxon>
        <taxon>Futianiales</taxon>
        <taxon>Futianiaceae</taxon>
        <taxon>Futiania</taxon>
    </lineage>
</organism>
<comment type="similarity">
    <text evidence="1 6">Belongs to the acylphosphatase family.</text>
</comment>
<feature type="active site" evidence="4">
    <location>
        <position position="40"/>
    </location>
</feature>
<dbReference type="RefSeq" id="WP_269331177.1">
    <property type="nucleotide sequence ID" value="NZ_JAMZFT010000001.1"/>
</dbReference>
<dbReference type="SUPFAM" id="SSF54975">
    <property type="entry name" value="Acylphosphatase/BLUF domain-like"/>
    <property type="match status" value="1"/>
</dbReference>
<gene>
    <name evidence="8" type="ORF">NJQ99_02280</name>
</gene>
<dbReference type="NCBIfam" id="NF010996">
    <property type="entry name" value="PRK14421.1"/>
    <property type="match status" value="1"/>
</dbReference>
<proteinExistence type="inferred from homology"/>
<feature type="domain" description="Acylphosphatase-like" evidence="7">
    <location>
        <begin position="7"/>
        <end position="94"/>
    </location>
</feature>
<dbReference type="EMBL" id="JAMZFT010000001">
    <property type="protein sequence ID" value="MCP1335226.1"/>
    <property type="molecule type" value="Genomic_DNA"/>
</dbReference>
<dbReference type="AlphaFoldDB" id="A0A9J6PGK5"/>
<evidence type="ECO:0000313" key="8">
    <source>
        <dbReference type="EMBL" id="MCP1335226.1"/>
    </source>
</evidence>
<evidence type="ECO:0000313" key="9">
    <source>
        <dbReference type="Proteomes" id="UP001055804"/>
    </source>
</evidence>
<dbReference type="Gene3D" id="3.30.70.100">
    <property type="match status" value="1"/>
</dbReference>
<dbReference type="PROSITE" id="PS00150">
    <property type="entry name" value="ACYLPHOSPHATASE_1"/>
    <property type="match status" value="1"/>
</dbReference>
<dbReference type="InterPro" id="IPR036046">
    <property type="entry name" value="Acylphosphatase-like_dom_sf"/>
</dbReference>
<name>A0A9J6PGK5_9PROT</name>
<evidence type="ECO:0000256" key="4">
    <source>
        <dbReference type="PROSITE-ProRule" id="PRU00520"/>
    </source>
</evidence>
<dbReference type="PANTHER" id="PTHR47268">
    <property type="entry name" value="ACYLPHOSPHATASE"/>
    <property type="match status" value="1"/>
</dbReference>
<reference evidence="8" key="1">
    <citation type="submission" date="2022-06" db="EMBL/GenBank/DDBJ databases">
        <title>Isolation and Genomics of Futiania mangrovii gen. nov., sp. nov., a Rare and Metabolically-versatile member in the Class Alphaproteobacteria.</title>
        <authorList>
            <person name="Liu L."/>
            <person name="Huang W.-C."/>
            <person name="Pan J."/>
            <person name="Li J."/>
            <person name="Huang Y."/>
            <person name="Du H."/>
            <person name="Liu Y."/>
            <person name="Li M."/>
        </authorList>
    </citation>
    <scope>NUCLEOTIDE SEQUENCE</scope>
    <source>
        <strain evidence="8">FT118</strain>
    </source>
</reference>
<dbReference type="PRINTS" id="PR00112">
    <property type="entry name" value="ACYLPHPHTASE"/>
</dbReference>
<dbReference type="InterPro" id="IPR017968">
    <property type="entry name" value="Acylphosphatase_CS"/>
</dbReference>
<dbReference type="PANTHER" id="PTHR47268:SF4">
    <property type="entry name" value="ACYLPHOSPHATASE"/>
    <property type="match status" value="1"/>
</dbReference>
<sequence length="96" mass="10233">MSGAHPAIRIHVRGRVQGVGFRAFVERRAQMLGLSGWVRNRADGSVEAVAAGPQESLDDLVAACREGPRAARVSAVEVLAEADAPQTRDFAVRPTL</sequence>
<evidence type="ECO:0000256" key="2">
    <source>
        <dbReference type="ARBA" id="ARBA00012150"/>
    </source>
</evidence>
<dbReference type="Proteomes" id="UP001055804">
    <property type="component" value="Unassembled WGS sequence"/>
</dbReference>